<dbReference type="InterPro" id="IPR000863">
    <property type="entry name" value="Sulfotransferase_dom"/>
</dbReference>
<dbReference type="OMA" id="HFWNRFV"/>
<sequence length="611" mass="71452">MYECESLAKTHTNLPLVRLRCSGSNWLPLQQDWSTRWCTVPEGYAASRVHALETRDDDVFVVTYPKCGTTWMQELAWLLLNQLDFERASSVYLRERSIFLEYSGISKHKRRDTIQLCEQLASPRLIKSHLPAQLLPRQVWQHKRKIIYVARNPKDVLVSSYHFFVGLEYWTGDLNTYVDEFINNQLVYSSYWAHIVDFWRLRHDPYVFFVTYEQMKRDLKSVIEKLSTFLGVNSLSAQQLEQLIGHTSFDNMKQSKYANATGLLKETQKTSTDFEFMRRGIVGAFKDELKTASTFPLIRLHCAGSKEINNWLPLQQDWSTRWSTLSAGYAGSFASHIDELETRDDDVFLVTYPKCGTTWMQELAWLLLNQLDFERASSVCISERSVYLEQSANSKKLPMNSIQSCDQMTSPRLIKTHLPAQLLPRQVWQQKRKIIYVTRNPKDVVVSSYHFHVGLGHWAGDFDAYVNEFINNKIVYSSYWTHFVDFWRMRHEPNIFFVTYEQMKSDLQNVIEKLSEFLGVHSLSAQEMQQLMNHLTFDNMKQSKCTNLTGFFKKIKNATDNFEFMRRGIVGAFNDELSENQKQKLDKCTSEILSEYNLKESDIFGDLNNNI</sequence>
<evidence type="ECO:0000313" key="4">
    <source>
        <dbReference type="EMBL" id="ALC41756.1"/>
    </source>
</evidence>
<reference evidence="4 5" key="1">
    <citation type="submission" date="2015-08" db="EMBL/GenBank/DDBJ databases">
        <title>Ancestral chromatin configuration constrains chromatin evolution on differentiating sex chromosomes in Drosophila.</title>
        <authorList>
            <person name="Zhou Q."/>
            <person name="Bachtrog D."/>
        </authorList>
    </citation>
    <scope>NUCLEOTIDE SEQUENCE [LARGE SCALE GENOMIC DNA]</scope>
    <source>
        <tissue evidence="4">Whole larvae</tissue>
    </source>
</reference>
<evidence type="ECO:0000259" key="3">
    <source>
        <dbReference type="Pfam" id="PF00685"/>
    </source>
</evidence>
<keyword evidence="5" id="KW-1185">Reference proteome</keyword>
<dbReference type="InterPro" id="IPR027417">
    <property type="entry name" value="P-loop_NTPase"/>
</dbReference>
<dbReference type="PANTHER" id="PTHR11783">
    <property type="entry name" value="SULFOTRANSFERASE SULT"/>
    <property type="match status" value="1"/>
</dbReference>
<organism evidence="4 5">
    <name type="scientific">Drosophila busckii</name>
    <name type="common">Fruit fly</name>
    <dbReference type="NCBI Taxonomy" id="30019"/>
    <lineage>
        <taxon>Eukaryota</taxon>
        <taxon>Metazoa</taxon>
        <taxon>Ecdysozoa</taxon>
        <taxon>Arthropoda</taxon>
        <taxon>Hexapoda</taxon>
        <taxon>Insecta</taxon>
        <taxon>Pterygota</taxon>
        <taxon>Neoptera</taxon>
        <taxon>Endopterygota</taxon>
        <taxon>Diptera</taxon>
        <taxon>Brachycera</taxon>
        <taxon>Muscomorpha</taxon>
        <taxon>Ephydroidea</taxon>
        <taxon>Drosophilidae</taxon>
        <taxon>Drosophila</taxon>
    </lineage>
</organism>
<evidence type="ECO:0000256" key="2">
    <source>
        <dbReference type="ARBA" id="ARBA00022679"/>
    </source>
</evidence>
<proteinExistence type="inferred from homology"/>
<feature type="domain" description="Sulfotransferase" evidence="3">
    <location>
        <begin position="56"/>
        <end position="292"/>
    </location>
</feature>
<dbReference type="SMR" id="A0A0M5J4X9"/>
<dbReference type="Gene3D" id="3.40.50.300">
    <property type="entry name" value="P-loop containing nucleotide triphosphate hydrolases"/>
    <property type="match status" value="2"/>
</dbReference>
<dbReference type="Pfam" id="PF00685">
    <property type="entry name" value="Sulfotransfer_1"/>
    <property type="match status" value="2"/>
</dbReference>
<evidence type="ECO:0000313" key="5">
    <source>
        <dbReference type="Proteomes" id="UP000494163"/>
    </source>
</evidence>
<dbReference type="STRING" id="30019.A0A0M5J4X9"/>
<dbReference type="EMBL" id="CP012524">
    <property type="protein sequence ID" value="ALC41756.1"/>
    <property type="molecule type" value="Genomic_DNA"/>
</dbReference>
<dbReference type="AlphaFoldDB" id="A0A0M5J4X9"/>
<dbReference type="Proteomes" id="UP000494163">
    <property type="component" value="Chromosome 2R"/>
</dbReference>
<comment type="similarity">
    <text evidence="1">Belongs to the sulfotransferase 1 family.</text>
</comment>
<gene>
    <name evidence="4" type="ORF">Dbus_chr2Rg1335</name>
</gene>
<dbReference type="GO" id="GO:0008146">
    <property type="term" value="F:sulfotransferase activity"/>
    <property type="evidence" value="ECO:0007669"/>
    <property type="project" value="InterPro"/>
</dbReference>
<accession>A0A0M5J4X9</accession>
<evidence type="ECO:0000256" key="1">
    <source>
        <dbReference type="ARBA" id="ARBA00005771"/>
    </source>
</evidence>
<dbReference type="SUPFAM" id="SSF52540">
    <property type="entry name" value="P-loop containing nucleoside triphosphate hydrolases"/>
    <property type="match status" value="2"/>
</dbReference>
<keyword evidence="2" id="KW-0808">Transferase</keyword>
<name>A0A0M5J4X9_DROBS</name>
<dbReference type="OrthoDB" id="205623at2759"/>
<protein>
    <submittedName>
        <fullName evidence="4">St2</fullName>
    </submittedName>
</protein>
<feature type="domain" description="Sulfotransferase" evidence="3">
    <location>
        <begin position="344"/>
        <end position="594"/>
    </location>
</feature>